<proteinExistence type="predicted"/>
<evidence type="ECO:0000313" key="1">
    <source>
        <dbReference type="EMBL" id="MFD5103611.1"/>
    </source>
</evidence>
<keyword evidence="2" id="KW-1185">Reference proteome</keyword>
<reference evidence="1 2" key="1">
    <citation type="submission" date="2024-09" db="EMBL/GenBank/DDBJ databases">
        <title>The Natural Products Discovery Center: Release of the First 8490 Sequenced Strains for Exploring Actinobacteria Biosynthetic Diversity.</title>
        <authorList>
            <person name="Kalkreuter E."/>
            <person name="Kautsar S.A."/>
            <person name="Yang D."/>
            <person name="Bader C.D."/>
            <person name="Teijaro C.N."/>
            <person name="Fluegel L."/>
            <person name="Davis C.M."/>
            <person name="Simpson J.R."/>
            <person name="Lauterbach L."/>
            <person name="Steele A.D."/>
            <person name="Gui C."/>
            <person name="Meng S."/>
            <person name="Li G."/>
            <person name="Viehrig K."/>
            <person name="Ye F."/>
            <person name="Su P."/>
            <person name="Kiefer A.F."/>
            <person name="Nichols A."/>
            <person name="Cepeda A.J."/>
            <person name="Yan W."/>
            <person name="Fan B."/>
            <person name="Jiang Y."/>
            <person name="Adhikari A."/>
            <person name="Zheng C.-J."/>
            <person name="Schuster L."/>
            <person name="Cowan T.M."/>
            <person name="Smanski M.J."/>
            <person name="Chevrette M.G."/>
            <person name="De Carvalho L.P.S."/>
            <person name="Shen B."/>
        </authorList>
    </citation>
    <scope>NUCLEOTIDE SEQUENCE [LARGE SCALE GENOMIC DNA]</scope>
    <source>
        <strain evidence="1 2">NPDC058348</strain>
    </source>
</reference>
<accession>A0ABW6FV97</accession>
<organism evidence="1 2">
    <name type="scientific">Streptomyces albidochromogenes</name>
    <dbReference type="NCBI Taxonomy" id="329524"/>
    <lineage>
        <taxon>Bacteria</taxon>
        <taxon>Bacillati</taxon>
        <taxon>Actinomycetota</taxon>
        <taxon>Actinomycetes</taxon>
        <taxon>Kitasatosporales</taxon>
        <taxon>Streptomycetaceae</taxon>
        <taxon>Streptomyces</taxon>
    </lineage>
</organism>
<comment type="caution">
    <text evidence="1">The sequence shown here is derived from an EMBL/GenBank/DDBJ whole genome shotgun (WGS) entry which is preliminary data.</text>
</comment>
<gene>
    <name evidence="1" type="ORF">ACFWJN_32275</name>
</gene>
<name>A0ABW6FV97_9ACTN</name>
<evidence type="ECO:0000313" key="2">
    <source>
        <dbReference type="Proteomes" id="UP001598448"/>
    </source>
</evidence>
<dbReference type="Proteomes" id="UP001598448">
    <property type="component" value="Unassembled WGS sequence"/>
</dbReference>
<protein>
    <submittedName>
        <fullName evidence="1">Uncharacterized protein</fullName>
    </submittedName>
</protein>
<dbReference type="EMBL" id="JBHXIJ010000440">
    <property type="protein sequence ID" value="MFD5103611.1"/>
    <property type="molecule type" value="Genomic_DNA"/>
</dbReference>
<dbReference type="RefSeq" id="WP_386721969.1">
    <property type="nucleotide sequence ID" value="NZ_JBHXIJ010000440.1"/>
</dbReference>
<sequence length="193" mass="21024">MTPSTTTVIVHLTDHPSGDPETSWIIALDSLDLPVEDVMSELQTLTWLAGDEYPAMSSLQSRQGVYNWGASNSFAEFVLSVASGGIGGLSAMAIDAAVRDLFTKLRERANGDDWGSVISEENASQVARSRIATQYGVPSDELTIQRAETDATIRTHEFLFRHTDGRTFGAVVGIVKDSPTCMRIWREAARSDT</sequence>